<organism evidence="4 5">
    <name type="scientific">Aromia moschata</name>
    <dbReference type="NCBI Taxonomy" id="1265417"/>
    <lineage>
        <taxon>Eukaryota</taxon>
        <taxon>Metazoa</taxon>
        <taxon>Ecdysozoa</taxon>
        <taxon>Arthropoda</taxon>
        <taxon>Hexapoda</taxon>
        <taxon>Insecta</taxon>
        <taxon>Pterygota</taxon>
        <taxon>Neoptera</taxon>
        <taxon>Endopterygota</taxon>
        <taxon>Coleoptera</taxon>
        <taxon>Polyphaga</taxon>
        <taxon>Cucujiformia</taxon>
        <taxon>Chrysomeloidea</taxon>
        <taxon>Cerambycidae</taxon>
        <taxon>Cerambycinae</taxon>
        <taxon>Callichromatini</taxon>
        <taxon>Aromia</taxon>
    </lineage>
</organism>
<dbReference type="SUPFAM" id="SSF49854">
    <property type="entry name" value="Spermadhesin, CUB domain"/>
    <property type="match status" value="1"/>
</dbReference>
<reference evidence="4" key="1">
    <citation type="journal article" date="2023" name="Insect Mol. Biol.">
        <title>Genome sequencing provides insights into the evolution of gene families encoding plant cell wall-degrading enzymes in longhorned beetles.</title>
        <authorList>
            <person name="Shin N.R."/>
            <person name="Okamura Y."/>
            <person name="Kirsch R."/>
            <person name="Pauchet Y."/>
        </authorList>
    </citation>
    <scope>NUCLEOTIDE SEQUENCE</scope>
    <source>
        <strain evidence="4">AMC_N1</strain>
    </source>
</reference>
<evidence type="ECO:0000256" key="1">
    <source>
        <dbReference type="ARBA" id="ARBA00023157"/>
    </source>
</evidence>
<evidence type="ECO:0000313" key="5">
    <source>
        <dbReference type="Proteomes" id="UP001162162"/>
    </source>
</evidence>
<dbReference type="Gene3D" id="2.60.120.290">
    <property type="entry name" value="Spermadhesin, CUB domain"/>
    <property type="match status" value="1"/>
</dbReference>
<dbReference type="GO" id="GO:0004252">
    <property type="term" value="F:serine-type endopeptidase activity"/>
    <property type="evidence" value="ECO:0007669"/>
    <property type="project" value="TreeGrafter"/>
</dbReference>
<evidence type="ECO:0000256" key="2">
    <source>
        <dbReference type="PROSITE-ProRule" id="PRU00059"/>
    </source>
</evidence>
<dbReference type="InterPro" id="IPR035914">
    <property type="entry name" value="Sperma_CUB_dom_sf"/>
</dbReference>
<dbReference type="CDD" id="cd00041">
    <property type="entry name" value="CUB"/>
    <property type="match status" value="1"/>
</dbReference>
<dbReference type="GO" id="GO:0005615">
    <property type="term" value="C:extracellular space"/>
    <property type="evidence" value="ECO:0007669"/>
    <property type="project" value="TreeGrafter"/>
</dbReference>
<dbReference type="PANTHER" id="PTHR24255">
    <property type="entry name" value="COMPLEMENT COMPONENT 1, S SUBCOMPONENT-RELATED"/>
    <property type="match status" value="1"/>
</dbReference>
<name>A0AAV8XQ75_9CUCU</name>
<comment type="caution">
    <text evidence="2">Lacks conserved residue(s) required for the propagation of feature annotation.</text>
</comment>
<accession>A0AAV8XQ75</accession>
<dbReference type="Pfam" id="PF00431">
    <property type="entry name" value="CUB"/>
    <property type="match status" value="1"/>
</dbReference>
<comment type="caution">
    <text evidence="4">The sequence shown here is derived from an EMBL/GenBank/DDBJ whole genome shotgun (WGS) entry which is preliminary data.</text>
</comment>
<dbReference type="EMBL" id="JAPWTK010000391">
    <property type="protein sequence ID" value="KAJ8941049.1"/>
    <property type="molecule type" value="Genomic_DNA"/>
</dbReference>
<dbReference type="InterPro" id="IPR000859">
    <property type="entry name" value="CUB_dom"/>
</dbReference>
<keyword evidence="1" id="KW-1015">Disulfide bond</keyword>
<protein>
    <recommendedName>
        <fullName evidence="3">CUB domain-containing protein</fullName>
    </recommendedName>
</protein>
<dbReference type="PROSITE" id="PS01180">
    <property type="entry name" value="CUB"/>
    <property type="match status" value="1"/>
</dbReference>
<keyword evidence="5" id="KW-1185">Reference proteome</keyword>
<proteinExistence type="predicted"/>
<dbReference type="Proteomes" id="UP001162162">
    <property type="component" value="Unassembled WGS sequence"/>
</dbReference>
<evidence type="ECO:0000259" key="3">
    <source>
        <dbReference type="PROSITE" id="PS01180"/>
    </source>
</evidence>
<gene>
    <name evidence="4" type="ORF">NQ318_015526</name>
</gene>
<evidence type="ECO:0000313" key="4">
    <source>
        <dbReference type="EMBL" id="KAJ8941049.1"/>
    </source>
</evidence>
<sequence>MDLTKYECLQPLDNGWTPNCNRSVILSREQPKSSISSPGFPRQYPDNANCDIDIAASPGYRIILDFEELVLENEPFLRIAFEALFLCTHLKGPNVNAAAAAGYEVCKLSNETGNETGLGRAVG</sequence>
<feature type="domain" description="CUB" evidence="3">
    <location>
        <begin position="20"/>
        <end position="123"/>
    </location>
</feature>
<dbReference type="AlphaFoldDB" id="A0AAV8XQ75"/>
<dbReference type="PANTHER" id="PTHR24255:SF31">
    <property type="entry name" value="CUBILIN-LIKE PROTEIN"/>
    <property type="match status" value="1"/>
</dbReference>